<evidence type="ECO:0000313" key="7">
    <source>
        <dbReference type="Proteomes" id="UP000045706"/>
    </source>
</evidence>
<name>A0A0G4NH13_VERLO</name>
<dbReference type="EMBL" id="CVQI01035050">
    <property type="protein sequence ID" value="CRK45752.1"/>
    <property type="molecule type" value="Genomic_DNA"/>
</dbReference>
<evidence type="ECO:0000256" key="3">
    <source>
        <dbReference type="ARBA" id="ARBA00022989"/>
    </source>
</evidence>
<dbReference type="GO" id="GO:0005886">
    <property type="term" value="C:plasma membrane"/>
    <property type="evidence" value="ECO:0007669"/>
    <property type="project" value="TreeGrafter"/>
</dbReference>
<keyword evidence="3 5" id="KW-1133">Transmembrane helix</keyword>
<dbReference type="SUPFAM" id="SSF103473">
    <property type="entry name" value="MFS general substrate transporter"/>
    <property type="match status" value="1"/>
</dbReference>
<gene>
    <name evidence="6" type="ORF">BN1723_001095</name>
</gene>
<feature type="transmembrane region" description="Helical" evidence="5">
    <location>
        <begin position="224"/>
        <end position="242"/>
    </location>
</feature>
<evidence type="ECO:0000256" key="4">
    <source>
        <dbReference type="ARBA" id="ARBA00023136"/>
    </source>
</evidence>
<proteinExistence type="predicted"/>
<comment type="subcellular location">
    <subcellularLocation>
        <location evidence="1">Membrane</location>
        <topology evidence="1">Multi-pass membrane protein</topology>
    </subcellularLocation>
</comment>
<feature type="transmembrane region" description="Helical" evidence="5">
    <location>
        <begin position="129"/>
        <end position="148"/>
    </location>
</feature>
<evidence type="ECO:0008006" key="8">
    <source>
        <dbReference type="Google" id="ProtNLM"/>
    </source>
</evidence>
<keyword evidence="2 5" id="KW-0812">Transmembrane</keyword>
<evidence type="ECO:0000256" key="1">
    <source>
        <dbReference type="ARBA" id="ARBA00004141"/>
    </source>
</evidence>
<accession>A0A0G4NH13</accession>
<keyword evidence="4 5" id="KW-0472">Membrane</keyword>
<feature type="transmembrane region" description="Helical" evidence="5">
    <location>
        <begin position="154"/>
        <end position="181"/>
    </location>
</feature>
<evidence type="ECO:0000313" key="6">
    <source>
        <dbReference type="EMBL" id="CRK45752.1"/>
    </source>
</evidence>
<sequence length="267" mass="29314">MTITVNQEAMAQTESVPGTVYLVDTGHVIESRHADGGDIVLDPVPSSDPSDPLNWSRRRKLLAVVCQNLYTWFCGIAVSTVYSVLVPLSQASGVSIATLNGSICLTPHRQSFCLLTRRNNGIMESEYRLWPFPLCVVMVPGGLILWGVGAAHGVHWFGLIFAMGSLAFATTIDVTLSVNYLIDSYHDISGDAIVTVILIRNTMSFAVSYGITPWLMNLGYQNCFISAAFIGMATSSVFFVMIKYGKKFRIRSASKYHRLVSAAESKW</sequence>
<dbReference type="Proteomes" id="UP000045706">
    <property type="component" value="Unassembled WGS sequence"/>
</dbReference>
<dbReference type="PANTHER" id="PTHR23502:SF30">
    <property type="entry name" value="TRANSPORTER, PUTATIVE (AFU_ORTHOLOGUE AFUA_8G04702)-RELATED"/>
    <property type="match status" value="1"/>
</dbReference>
<dbReference type="GO" id="GO:0022857">
    <property type="term" value="F:transmembrane transporter activity"/>
    <property type="evidence" value="ECO:0007669"/>
    <property type="project" value="TreeGrafter"/>
</dbReference>
<dbReference type="InterPro" id="IPR036259">
    <property type="entry name" value="MFS_trans_sf"/>
</dbReference>
<evidence type="ECO:0000256" key="5">
    <source>
        <dbReference type="SAM" id="Phobius"/>
    </source>
</evidence>
<feature type="transmembrane region" description="Helical" evidence="5">
    <location>
        <begin position="193"/>
        <end position="212"/>
    </location>
</feature>
<dbReference type="PANTHER" id="PTHR23502">
    <property type="entry name" value="MAJOR FACILITATOR SUPERFAMILY"/>
    <property type="match status" value="1"/>
</dbReference>
<organism evidence="6 7">
    <name type="scientific">Verticillium longisporum</name>
    <name type="common">Verticillium dahliae var. longisporum</name>
    <dbReference type="NCBI Taxonomy" id="100787"/>
    <lineage>
        <taxon>Eukaryota</taxon>
        <taxon>Fungi</taxon>
        <taxon>Dikarya</taxon>
        <taxon>Ascomycota</taxon>
        <taxon>Pezizomycotina</taxon>
        <taxon>Sordariomycetes</taxon>
        <taxon>Hypocreomycetidae</taxon>
        <taxon>Glomerellales</taxon>
        <taxon>Plectosphaerellaceae</taxon>
        <taxon>Verticillium</taxon>
    </lineage>
</organism>
<dbReference type="AlphaFoldDB" id="A0A0G4NH13"/>
<evidence type="ECO:0000256" key="2">
    <source>
        <dbReference type="ARBA" id="ARBA00022692"/>
    </source>
</evidence>
<reference evidence="7" key="1">
    <citation type="submission" date="2015-05" db="EMBL/GenBank/DDBJ databases">
        <authorList>
            <person name="Fogelqvist Johan"/>
        </authorList>
    </citation>
    <scope>NUCLEOTIDE SEQUENCE [LARGE SCALE GENOMIC DNA]</scope>
</reference>
<protein>
    <recommendedName>
        <fullName evidence="8">Major facilitator superfamily (MFS) profile domain-containing protein</fullName>
    </recommendedName>
</protein>